<dbReference type="Gene3D" id="3.40.710.10">
    <property type="entry name" value="DD-peptidase/beta-lactamase superfamily"/>
    <property type="match status" value="1"/>
</dbReference>
<dbReference type="SUPFAM" id="SSF56601">
    <property type="entry name" value="beta-lactamase/transpeptidase-like"/>
    <property type="match status" value="1"/>
</dbReference>
<evidence type="ECO:0000256" key="1">
    <source>
        <dbReference type="SAM" id="Phobius"/>
    </source>
</evidence>
<dbReference type="AlphaFoldDB" id="A0AAI8XLB0"/>
<reference evidence="2" key="1">
    <citation type="submission" date="2023-03" db="EMBL/GenBank/DDBJ databases">
        <title>Draft genome sequence of a Mycolicibacterium mageritense strain H4_3_1 isolated from a hybrid biological-inorganic system reactor.</title>
        <authorList>
            <person name="Feng X."/>
            <person name="Kazama D."/>
            <person name="Sato K."/>
            <person name="Kobayashi H."/>
        </authorList>
    </citation>
    <scope>NUCLEOTIDE SEQUENCE</scope>
    <source>
        <strain evidence="2">H4_3_1</strain>
    </source>
</reference>
<dbReference type="InterPro" id="IPR012338">
    <property type="entry name" value="Beta-lactam/transpept-like"/>
</dbReference>
<keyword evidence="1" id="KW-0812">Transmembrane</keyword>
<evidence type="ECO:0000313" key="2">
    <source>
        <dbReference type="EMBL" id="BDY26503.1"/>
    </source>
</evidence>
<evidence type="ECO:0008006" key="4">
    <source>
        <dbReference type="Google" id="ProtNLM"/>
    </source>
</evidence>
<keyword evidence="1" id="KW-0472">Membrane</keyword>
<organism evidence="2 3">
    <name type="scientific">Mycolicibacterium mageritense</name>
    <name type="common">Mycobacterium mageritense</name>
    <dbReference type="NCBI Taxonomy" id="53462"/>
    <lineage>
        <taxon>Bacteria</taxon>
        <taxon>Bacillati</taxon>
        <taxon>Actinomycetota</taxon>
        <taxon>Actinomycetes</taxon>
        <taxon>Mycobacteriales</taxon>
        <taxon>Mycobacteriaceae</taxon>
        <taxon>Mycolicibacterium</taxon>
    </lineage>
</organism>
<name>A0AAI8XLB0_MYCME</name>
<evidence type="ECO:0000313" key="3">
    <source>
        <dbReference type="Proteomes" id="UP001241092"/>
    </source>
</evidence>
<proteinExistence type="predicted"/>
<dbReference type="EMBL" id="AP027452">
    <property type="protein sequence ID" value="BDY26503.1"/>
    <property type="molecule type" value="Genomic_DNA"/>
</dbReference>
<accession>A0AAI8XLB0</accession>
<keyword evidence="1" id="KW-1133">Transmembrane helix</keyword>
<sequence>MPWAARSHRVWLITAAVLFGVMMLAGGVMVGRQLRNQPTPPATQPAVVPTDPLVADFAALQARLQVAGGVAFGPVGTGRQPMVLGDWQTGPAWSTIKIPLVIAALRQKHPPAVTPAMSATITASDNDAAESIWASLGEPAAAAQKVEAVLREYGDPTIVQSHRVRPEFSASGQTDWPLGDQVRFTAAAVCDNANAPVFDLMGHVEADQKWGLGSMPDSRFKGGWGPAPNGRYLVRQLGVIATPNGLTAVALAALPASGTFDDGTAALSAMAAWLTSHLDTLPAGRCAG</sequence>
<feature type="transmembrane region" description="Helical" evidence="1">
    <location>
        <begin position="12"/>
        <end position="31"/>
    </location>
</feature>
<dbReference type="Proteomes" id="UP001241092">
    <property type="component" value="Chromosome"/>
</dbReference>
<protein>
    <recommendedName>
        <fullName evidence="4">Serine hydrolase</fullName>
    </recommendedName>
</protein>
<gene>
    <name evidence="2" type="ORF">hbim_00415</name>
</gene>